<keyword evidence="6 7" id="KW-0066">ATP synthesis</keyword>
<comment type="function">
    <text evidence="7">This protein is part of the stalk that links CF(0) to CF(1). It either transmits conformational changes from CF(0) to CF(1) or is implicated in proton conduction.</text>
</comment>
<dbReference type="Pfam" id="PF00213">
    <property type="entry name" value="OSCP"/>
    <property type="match status" value="1"/>
</dbReference>
<dbReference type="AlphaFoldDB" id="A0A0R1ZPV7"/>
<dbReference type="EMBL" id="AYYO01000003">
    <property type="protein sequence ID" value="KRM56533.1"/>
    <property type="molecule type" value="Genomic_DNA"/>
</dbReference>
<keyword evidence="2 7" id="KW-0813">Transport</keyword>
<dbReference type="GO" id="GO:0045259">
    <property type="term" value="C:proton-transporting ATP synthase complex"/>
    <property type="evidence" value="ECO:0007669"/>
    <property type="project" value="UniProtKB-KW"/>
</dbReference>
<keyword evidence="7" id="KW-0139">CF(1)</keyword>
<reference evidence="8 9" key="1">
    <citation type="journal article" date="2015" name="Genome Announc.">
        <title>Expanding the biotechnology potential of lactobacilli through comparative genomics of 213 strains and associated genera.</title>
        <authorList>
            <person name="Sun Z."/>
            <person name="Harris H.M."/>
            <person name="McCann A."/>
            <person name="Guo C."/>
            <person name="Argimon S."/>
            <person name="Zhang W."/>
            <person name="Yang X."/>
            <person name="Jeffery I.B."/>
            <person name="Cooney J.C."/>
            <person name="Kagawa T.F."/>
            <person name="Liu W."/>
            <person name="Song Y."/>
            <person name="Salvetti E."/>
            <person name="Wrobel A."/>
            <person name="Rasinkangas P."/>
            <person name="Parkhill J."/>
            <person name="Rea M.C."/>
            <person name="O'Sullivan O."/>
            <person name="Ritari J."/>
            <person name="Douillard F.P."/>
            <person name="Paul Ross R."/>
            <person name="Yang R."/>
            <person name="Briner A.E."/>
            <person name="Felis G.E."/>
            <person name="de Vos W.M."/>
            <person name="Barrangou R."/>
            <person name="Klaenhammer T.R."/>
            <person name="Caufield P.W."/>
            <person name="Cui Y."/>
            <person name="Zhang H."/>
            <person name="O'Toole P.W."/>
        </authorList>
    </citation>
    <scope>NUCLEOTIDE SEQUENCE [LARGE SCALE GENOMIC DNA]</scope>
    <source>
        <strain evidence="8 9">DSM 20505</strain>
    </source>
</reference>
<dbReference type="Proteomes" id="UP000051679">
    <property type="component" value="Unassembled WGS sequence"/>
</dbReference>
<dbReference type="GO" id="GO:0005886">
    <property type="term" value="C:plasma membrane"/>
    <property type="evidence" value="ECO:0007669"/>
    <property type="project" value="UniProtKB-SubCell"/>
</dbReference>
<evidence type="ECO:0000256" key="3">
    <source>
        <dbReference type="ARBA" id="ARBA00022781"/>
    </source>
</evidence>
<evidence type="ECO:0000256" key="1">
    <source>
        <dbReference type="ARBA" id="ARBA00004370"/>
    </source>
</evidence>
<sequence>MALTNAVVAPRYGTALYALARETNQVDLINEELQQLKAVCDAAPQLLAALDAPELTPAAKQQLIDTLKKDAIQPVANLIQMTFDYGRIGALPAIIDDFAVSAQADAGIVEGTVTSAVPLSDQQAQQLSSAIAAKLSAKTAHLTPVVDASVLGGVRVEAANRIIDGTVAHRIQQMRAALLAH</sequence>
<evidence type="ECO:0000256" key="7">
    <source>
        <dbReference type="HAMAP-Rule" id="MF_01416"/>
    </source>
</evidence>
<dbReference type="HAMAP" id="MF_01416">
    <property type="entry name" value="ATP_synth_delta_bact"/>
    <property type="match status" value="1"/>
</dbReference>
<dbReference type="Gene3D" id="1.10.520.20">
    <property type="entry name" value="N-terminal domain of the delta subunit of the F1F0-ATP synthase"/>
    <property type="match status" value="1"/>
</dbReference>
<dbReference type="SUPFAM" id="SSF47928">
    <property type="entry name" value="N-terminal domain of the delta subunit of the F1F0-ATP synthase"/>
    <property type="match status" value="1"/>
</dbReference>
<keyword evidence="5 7" id="KW-0472">Membrane</keyword>
<dbReference type="PANTHER" id="PTHR11910">
    <property type="entry name" value="ATP SYNTHASE DELTA CHAIN"/>
    <property type="match status" value="1"/>
</dbReference>
<dbReference type="OrthoDB" id="9786633at2"/>
<dbReference type="NCBIfam" id="TIGR01145">
    <property type="entry name" value="ATP_synt_delta"/>
    <property type="match status" value="1"/>
</dbReference>
<proteinExistence type="inferred from homology"/>
<dbReference type="InterPro" id="IPR000711">
    <property type="entry name" value="ATPase_OSCP/dsu"/>
</dbReference>
<evidence type="ECO:0000313" key="9">
    <source>
        <dbReference type="Proteomes" id="UP000051679"/>
    </source>
</evidence>
<gene>
    <name evidence="7" type="primary">atpH</name>
    <name evidence="8" type="ORF">FC18_GL002011</name>
</gene>
<evidence type="ECO:0000256" key="6">
    <source>
        <dbReference type="ARBA" id="ARBA00023310"/>
    </source>
</evidence>
<dbReference type="GO" id="GO:0046933">
    <property type="term" value="F:proton-transporting ATP synthase activity, rotational mechanism"/>
    <property type="evidence" value="ECO:0007669"/>
    <property type="project" value="UniProtKB-UniRule"/>
</dbReference>
<dbReference type="PRINTS" id="PR00125">
    <property type="entry name" value="ATPASEDELTA"/>
</dbReference>
<evidence type="ECO:0000313" key="8">
    <source>
        <dbReference type="EMBL" id="KRM56533.1"/>
    </source>
</evidence>
<evidence type="ECO:0000256" key="4">
    <source>
        <dbReference type="ARBA" id="ARBA00023065"/>
    </source>
</evidence>
<dbReference type="InterPro" id="IPR026015">
    <property type="entry name" value="ATP_synth_OSCP/delta_N_sf"/>
</dbReference>
<comment type="caution">
    <text evidence="8">The sequence shown here is derived from an EMBL/GenBank/DDBJ whole genome shotgun (WGS) entry which is preliminary data.</text>
</comment>
<dbReference type="PATRIC" id="fig|1291052.5.peg.2072"/>
<dbReference type="RefSeq" id="WP_156300780.1">
    <property type="nucleotide sequence ID" value="NZ_AYYO01000003.1"/>
</dbReference>
<comment type="similarity">
    <text evidence="7">Belongs to the ATPase delta chain family.</text>
</comment>
<comment type="function">
    <text evidence="7">F(1)F(0) ATP synthase produces ATP from ADP in the presence of a proton or sodium gradient. F-type ATPases consist of two structural domains, F(1) containing the extramembraneous catalytic core and F(0) containing the membrane proton channel, linked together by a central stalk and a peripheral stalk. During catalysis, ATP synthesis in the catalytic domain of F(1) is coupled via a rotary mechanism of the central stalk subunits to proton translocation.</text>
</comment>
<keyword evidence="9" id="KW-1185">Reference proteome</keyword>
<protein>
    <recommendedName>
        <fullName evidence="7">ATP synthase subunit delta</fullName>
    </recommendedName>
    <alternativeName>
        <fullName evidence="7">ATP synthase F(1) sector subunit delta</fullName>
    </alternativeName>
    <alternativeName>
        <fullName evidence="7">F-type ATPase subunit delta</fullName>
        <shortName evidence="7">F-ATPase subunit delta</shortName>
    </alternativeName>
</protein>
<dbReference type="STRING" id="1291052.FC18_GL002011"/>
<keyword evidence="3 7" id="KW-0375">Hydrogen ion transport</keyword>
<keyword evidence="4 7" id="KW-0406">Ion transport</keyword>
<evidence type="ECO:0000256" key="2">
    <source>
        <dbReference type="ARBA" id="ARBA00022448"/>
    </source>
</evidence>
<accession>A0A0R1ZPV7</accession>
<organism evidence="8 9">
    <name type="scientific">Lacticaseibacillus sharpeae JCM 1186 = DSM 20505</name>
    <dbReference type="NCBI Taxonomy" id="1291052"/>
    <lineage>
        <taxon>Bacteria</taxon>
        <taxon>Bacillati</taxon>
        <taxon>Bacillota</taxon>
        <taxon>Bacilli</taxon>
        <taxon>Lactobacillales</taxon>
        <taxon>Lactobacillaceae</taxon>
        <taxon>Lacticaseibacillus</taxon>
    </lineage>
</organism>
<evidence type="ECO:0000256" key="5">
    <source>
        <dbReference type="ARBA" id="ARBA00023136"/>
    </source>
</evidence>
<name>A0A0R1ZPV7_9LACO</name>
<comment type="subcellular location">
    <subcellularLocation>
        <location evidence="7">Cell membrane</location>
        <topology evidence="7">Peripheral membrane protein</topology>
    </subcellularLocation>
    <subcellularLocation>
        <location evidence="1">Membrane</location>
    </subcellularLocation>
</comment>
<keyword evidence="7" id="KW-1003">Cell membrane</keyword>